<dbReference type="AlphaFoldDB" id="A0AAD5LWZ5"/>
<name>A0AAD5LWZ5_PARTN</name>
<gene>
    <name evidence="1" type="ORF">KIN20_003223</name>
</gene>
<proteinExistence type="predicted"/>
<dbReference type="Proteomes" id="UP001196413">
    <property type="component" value="Unassembled WGS sequence"/>
</dbReference>
<evidence type="ECO:0000313" key="2">
    <source>
        <dbReference type="Proteomes" id="UP001196413"/>
    </source>
</evidence>
<keyword evidence="2" id="KW-1185">Reference proteome</keyword>
<organism evidence="1 2">
    <name type="scientific">Parelaphostrongylus tenuis</name>
    <name type="common">Meningeal worm</name>
    <dbReference type="NCBI Taxonomy" id="148309"/>
    <lineage>
        <taxon>Eukaryota</taxon>
        <taxon>Metazoa</taxon>
        <taxon>Ecdysozoa</taxon>
        <taxon>Nematoda</taxon>
        <taxon>Chromadorea</taxon>
        <taxon>Rhabditida</taxon>
        <taxon>Rhabditina</taxon>
        <taxon>Rhabditomorpha</taxon>
        <taxon>Strongyloidea</taxon>
        <taxon>Metastrongylidae</taxon>
        <taxon>Parelaphostrongylus</taxon>
    </lineage>
</organism>
<reference evidence="1" key="1">
    <citation type="submission" date="2021-06" db="EMBL/GenBank/DDBJ databases">
        <title>Parelaphostrongylus tenuis whole genome reference sequence.</title>
        <authorList>
            <person name="Garwood T.J."/>
            <person name="Larsen P.A."/>
            <person name="Fountain-Jones N.M."/>
            <person name="Garbe J.R."/>
            <person name="Macchietto M.G."/>
            <person name="Kania S.A."/>
            <person name="Gerhold R.W."/>
            <person name="Richards J.E."/>
            <person name="Wolf T.M."/>
        </authorList>
    </citation>
    <scope>NUCLEOTIDE SEQUENCE</scope>
    <source>
        <strain evidence="1">MNPRO001-30</strain>
        <tissue evidence="1">Meninges</tissue>
    </source>
</reference>
<sequence>MVAGRRDCLLVCRNVTQKMMSWESWKTFPIFITKPLNIIAGSTKNLNVSGFTMPVNMIYAGAIDIPARVLDIAAGRSAAQTFVSRLVMQTVDGVLEQQGRRALLPDAAIWLFWVNLLFRSTMRHWNART</sequence>
<comment type="caution">
    <text evidence="1">The sequence shown here is derived from an EMBL/GenBank/DDBJ whole genome shotgun (WGS) entry which is preliminary data.</text>
</comment>
<evidence type="ECO:0000313" key="1">
    <source>
        <dbReference type="EMBL" id="KAJ1348015.1"/>
    </source>
</evidence>
<dbReference type="EMBL" id="JAHQIW010000416">
    <property type="protein sequence ID" value="KAJ1348015.1"/>
    <property type="molecule type" value="Genomic_DNA"/>
</dbReference>
<protein>
    <submittedName>
        <fullName evidence="1">Uncharacterized protein</fullName>
    </submittedName>
</protein>
<accession>A0AAD5LWZ5</accession>